<proteinExistence type="predicted"/>
<evidence type="ECO:0000313" key="3">
    <source>
        <dbReference type="Proteomes" id="UP000279372"/>
    </source>
</evidence>
<feature type="region of interest" description="Disordered" evidence="1">
    <location>
        <begin position="17"/>
        <end position="67"/>
    </location>
</feature>
<sequence length="147" mass="15194">MGCEAVLKQVNPVVPDIPHAPGLLSVPDSSRTSEASPGPLPHHAFLPGGRRSGLVRDRLRSGPETGHLGCVWYTEAAGSAAGSRQFADKSAPTARPLLQKPAVLGQAKRRPVRSHTSEASPGLQSCVASASGLTVAASLQGPQLQPR</sequence>
<feature type="region of interest" description="Disordered" evidence="1">
    <location>
        <begin position="82"/>
        <end position="123"/>
    </location>
</feature>
<gene>
    <name evidence="2" type="ORF">ALQ33_100845</name>
</gene>
<dbReference type="EMBL" id="RBQB01000014">
    <property type="protein sequence ID" value="RMO97798.1"/>
    <property type="molecule type" value="Genomic_DNA"/>
</dbReference>
<comment type="caution">
    <text evidence="2">The sequence shown here is derived from an EMBL/GenBank/DDBJ whole genome shotgun (WGS) entry which is preliminary data.</text>
</comment>
<dbReference type="Proteomes" id="UP000279372">
    <property type="component" value="Unassembled WGS sequence"/>
</dbReference>
<reference evidence="2 3" key="1">
    <citation type="submission" date="2018-08" db="EMBL/GenBank/DDBJ databases">
        <title>Recombination of ecologically and evolutionarily significant loci maintains genetic cohesion in the Pseudomonas syringae species complex.</title>
        <authorList>
            <person name="Dillon M."/>
            <person name="Thakur S."/>
            <person name="Almeida R.N.D."/>
            <person name="Weir B.S."/>
            <person name="Guttman D.S."/>
        </authorList>
    </citation>
    <scope>NUCLEOTIDE SEQUENCE [LARGE SCALE GENOMIC DNA]</scope>
    <source>
        <strain evidence="2 3">ICMP 8902</strain>
    </source>
</reference>
<organism evidence="2 3">
    <name type="scientific">Pseudomonas syringae pv. philadelphi</name>
    <dbReference type="NCBI Taxonomy" id="251706"/>
    <lineage>
        <taxon>Bacteria</taxon>
        <taxon>Pseudomonadati</taxon>
        <taxon>Pseudomonadota</taxon>
        <taxon>Gammaproteobacteria</taxon>
        <taxon>Pseudomonadales</taxon>
        <taxon>Pseudomonadaceae</taxon>
        <taxon>Pseudomonas</taxon>
    </lineage>
</organism>
<accession>A0A3M3ZT37</accession>
<evidence type="ECO:0000256" key="1">
    <source>
        <dbReference type="SAM" id="MobiDB-lite"/>
    </source>
</evidence>
<evidence type="ECO:0000313" key="2">
    <source>
        <dbReference type="EMBL" id="RMO97798.1"/>
    </source>
</evidence>
<name>A0A3M3ZT37_9PSED</name>
<protein>
    <submittedName>
        <fullName evidence="2">Uncharacterized protein</fullName>
    </submittedName>
</protein>
<dbReference type="AlphaFoldDB" id="A0A3M3ZT37"/>